<dbReference type="InterPro" id="IPR000400">
    <property type="entry name" value="Glyco_hydro_46"/>
</dbReference>
<keyword evidence="3" id="KW-1185">Reference proteome</keyword>
<sequence length="373" mass="41519">MSNNTDSDQDQPTEQSYNKTVVYTPDYPISVPVDDCQKVRMYRMTSMYENSDIYLHFGYCDDLGDGRGYTSGIIGFCTATGDAIQVIQAYNNLVPQPNEFSGYYDNLVKLAKDQDSSTSKIKNYCKIWSAVSRDPNNGPLFRQAQMLVADSVDYVPAMNISNSLGLNYAVSRGQMYDALVQHGNDTDQDSIIALVNRTAIYFAQNPNATNLTASDSGATGPSGSVVTTALGNQVDEITWLRKFLEVRRNDLTNPSDESTASAWKQSVTRVDSYSYALGQGDYNWTNNATYALDNDGNVFNVTCIGGFLASDDTSVPEQLPSESSFNLTLFLEIFIPLMIALIAAVAFFIWWKCCRRRRWSESKQKASVVDVWQ</sequence>
<keyword evidence="1" id="KW-0472">Membrane</keyword>
<dbReference type="Pfam" id="PF01374">
    <property type="entry name" value="Glyco_hydro_46"/>
    <property type="match status" value="1"/>
</dbReference>
<feature type="transmembrane region" description="Helical" evidence="1">
    <location>
        <begin position="329"/>
        <end position="351"/>
    </location>
</feature>
<dbReference type="Proteomes" id="UP000612746">
    <property type="component" value="Unassembled WGS sequence"/>
</dbReference>
<dbReference type="InterPro" id="IPR023346">
    <property type="entry name" value="Lysozyme-like_dom_sf"/>
</dbReference>
<dbReference type="Gene3D" id="3.30.386.10">
    <property type="entry name" value="Chitosanase, subunit A, domain 2"/>
    <property type="match status" value="1"/>
</dbReference>
<evidence type="ECO:0000313" key="2">
    <source>
        <dbReference type="EMBL" id="KAG2180604.1"/>
    </source>
</evidence>
<dbReference type="InterPro" id="IPR023099">
    <property type="entry name" value="Glyco_hydro_46_N"/>
</dbReference>
<dbReference type="GO" id="GO:0005975">
    <property type="term" value="P:carbohydrate metabolic process"/>
    <property type="evidence" value="ECO:0007669"/>
    <property type="project" value="InterPro"/>
</dbReference>
<dbReference type="SUPFAM" id="SSF53955">
    <property type="entry name" value="Lysozyme-like"/>
    <property type="match status" value="1"/>
</dbReference>
<dbReference type="Gene3D" id="1.20.141.10">
    <property type="entry name" value="Chitosanase, subunit A, domain 1"/>
    <property type="match status" value="1"/>
</dbReference>
<proteinExistence type="predicted"/>
<comment type="caution">
    <text evidence="2">The sequence shown here is derived from an EMBL/GenBank/DDBJ whole genome shotgun (WGS) entry which is preliminary data.</text>
</comment>
<dbReference type="GO" id="GO:0016977">
    <property type="term" value="F:chitosanase activity"/>
    <property type="evidence" value="ECO:0007669"/>
    <property type="project" value="InterPro"/>
</dbReference>
<name>A0A8H7PW69_9FUNG</name>
<dbReference type="OrthoDB" id="76114at2759"/>
<reference evidence="2" key="1">
    <citation type="submission" date="2020-12" db="EMBL/GenBank/DDBJ databases">
        <title>Metabolic potential, ecology and presence of endohyphal bacteria is reflected in genomic diversity of Mucoromycotina.</title>
        <authorList>
            <person name="Muszewska A."/>
            <person name="Okrasinska A."/>
            <person name="Steczkiewicz K."/>
            <person name="Drgas O."/>
            <person name="Orlowska M."/>
            <person name="Perlinska-Lenart U."/>
            <person name="Aleksandrzak-Piekarczyk T."/>
            <person name="Szatraj K."/>
            <person name="Zielenkiewicz U."/>
            <person name="Pilsyk S."/>
            <person name="Malc E."/>
            <person name="Mieczkowski P."/>
            <person name="Kruszewska J.S."/>
            <person name="Biernat P."/>
            <person name="Pawlowska J."/>
        </authorList>
    </citation>
    <scope>NUCLEOTIDE SEQUENCE</scope>
    <source>
        <strain evidence="2">WA0000051536</strain>
    </source>
</reference>
<dbReference type="EMBL" id="JAEPRA010000009">
    <property type="protein sequence ID" value="KAG2180604.1"/>
    <property type="molecule type" value="Genomic_DNA"/>
</dbReference>
<evidence type="ECO:0000313" key="3">
    <source>
        <dbReference type="Proteomes" id="UP000612746"/>
    </source>
</evidence>
<dbReference type="AlphaFoldDB" id="A0A8H7PW69"/>
<evidence type="ECO:0000256" key="1">
    <source>
        <dbReference type="SAM" id="Phobius"/>
    </source>
</evidence>
<accession>A0A8H7PW69</accession>
<keyword evidence="1" id="KW-1133">Transmembrane helix</keyword>
<gene>
    <name evidence="2" type="ORF">INT44_003608</name>
</gene>
<dbReference type="GO" id="GO:0005576">
    <property type="term" value="C:extracellular region"/>
    <property type="evidence" value="ECO:0007669"/>
    <property type="project" value="InterPro"/>
</dbReference>
<protein>
    <submittedName>
        <fullName evidence="2">Uncharacterized protein</fullName>
    </submittedName>
</protein>
<organism evidence="2 3">
    <name type="scientific">Umbelopsis vinacea</name>
    <dbReference type="NCBI Taxonomy" id="44442"/>
    <lineage>
        <taxon>Eukaryota</taxon>
        <taxon>Fungi</taxon>
        <taxon>Fungi incertae sedis</taxon>
        <taxon>Mucoromycota</taxon>
        <taxon>Mucoromycotina</taxon>
        <taxon>Umbelopsidomycetes</taxon>
        <taxon>Umbelopsidales</taxon>
        <taxon>Umbelopsidaceae</taxon>
        <taxon>Umbelopsis</taxon>
    </lineage>
</organism>
<keyword evidence="1" id="KW-0812">Transmembrane</keyword>